<keyword evidence="3" id="KW-0732">Signal</keyword>
<dbReference type="Gene3D" id="3.40.190.10">
    <property type="entry name" value="Periplasmic binding protein-like II"/>
    <property type="match status" value="2"/>
</dbReference>
<accession>A0A2N7UHD4</accession>
<evidence type="ECO:0000256" key="1">
    <source>
        <dbReference type="ARBA" id="ARBA00009175"/>
    </source>
</evidence>
<comment type="similarity">
    <text evidence="1">Belongs to the bacterial solute-binding protein ModA family.</text>
</comment>
<dbReference type="PANTHER" id="PTHR30632">
    <property type="entry name" value="MOLYBDATE-BINDING PERIPLASMIC PROTEIN"/>
    <property type="match status" value="1"/>
</dbReference>
<evidence type="ECO:0000256" key="4">
    <source>
        <dbReference type="PIRSR" id="PIRSR004846-1"/>
    </source>
</evidence>
<evidence type="ECO:0000313" key="6">
    <source>
        <dbReference type="Proteomes" id="UP000235547"/>
    </source>
</evidence>
<organism evidence="5 6">
    <name type="scientific">Halomonas urumqiensis</name>
    <dbReference type="NCBI Taxonomy" id="1684789"/>
    <lineage>
        <taxon>Bacteria</taxon>
        <taxon>Pseudomonadati</taxon>
        <taxon>Pseudomonadota</taxon>
        <taxon>Gammaproteobacteria</taxon>
        <taxon>Oceanospirillales</taxon>
        <taxon>Halomonadaceae</taxon>
        <taxon>Halomonas</taxon>
    </lineage>
</organism>
<dbReference type="GO" id="GO:0015689">
    <property type="term" value="P:molybdate ion transport"/>
    <property type="evidence" value="ECO:0007669"/>
    <property type="project" value="InterPro"/>
</dbReference>
<dbReference type="Pfam" id="PF13531">
    <property type="entry name" value="SBP_bac_11"/>
    <property type="match status" value="1"/>
</dbReference>
<dbReference type="Proteomes" id="UP000235547">
    <property type="component" value="Unassembled WGS sequence"/>
</dbReference>
<name>A0A2N7UHD4_9GAMM</name>
<gene>
    <name evidence="5" type="primary">modA</name>
    <name evidence="5" type="ORF">C1H70_10040</name>
</gene>
<keyword evidence="2 4" id="KW-0479">Metal-binding</keyword>
<keyword evidence="6" id="KW-1185">Reference proteome</keyword>
<dbReference type="PANTHER" id="PTHR30632:SF14">
    <property type="entry name" value="TUNGSTATE_MOLYBDATE_CHROMATE-BINDING PROTEIN MODA"/>
    <property type="match status" value="1"/>
</dbReference>
<dbReference type="InterPro" id="IPR005950">
    <property type="entry name" value="ModA"/>
</dbReference>
<comment type="caution">
    <text evidence="5">The sequence shown here is derived from an EMBL/GenBank/DDBJ whole genome shotgun (WGS) entry which is preliminary data.</text>
</comment>
<dbReference type="NCBIfam" id="TIGR01256">
    <property type="entry name" value="modA"/>
    <property type="match status" value="1"/>
</dbReference>
<dbReference type="PIRSF" id="PIRSF004846">
    <property type="entry name" value="ModA"/>
    <property type="match status" value="1"/>
</dbReference>
<dbReference type="InterPro" id="IPR044084">
    <property type="entry name" value="AvModA-like_subst-bd"/>
</dbReference>
<dbReference type="InterPro" id="IPR050682">
    <property type="entry name" value="ModA/WtpA"/>
</dbReference>
<feature type="binding site" evidence="4">
    <location>
        <position position="187"/>
    </location>
    <ligand>
        <name>molybdate</name>
        <dbReference type="ChEBI" id="CHEBI:36264"/>
    </ligand>
</feature>
<reference evidence="5 6" key="1">
    <citation type="submission" date="2018-01" db="EMBL/GenBank/DDBJ databases">
        <title>Halomonas endophytica sp. nov., isolated from storage liquid in the stems of Populus euphratica.</title>
        <authorList>
            <person name="Chen C."/>
        </authorList>
    </citation>
    <scope>NUCLEOTIDE SEQUENCE [LARGE SCALE GENOMIC DNA]</scope>
    <source>
        <strain evidence="5 6">BZ-SZ-XJ27</strain>
    </source>
</reference>
<dbReference type="CDD" id="cd13539">
    <property type="entry name" value="PBP2_AvModA"/>
    <property type="match status" value="1"/>
</dbReference>
<evidence type="ECO:0000256" key="2">
    <source>
        <dbReference type="ARBA" id="ARBA00022723"/>
    </source>
</evidence>
<dbReference type="GO" id="GO:0046872">
    <property type="term" value="F:metal ion binding"/>
    <property type="evidence" value="ECO:0007669"/>
    <property type="project" value="UniProtKB-KW"/>
</dbReference>
<dbReference type="AlphaFoldDB" id="A0A2N7UHD4"/>
<keyword evidence="4" id="KW-0500">Molybdenum</keyword>
<feature type="binding site" evidence="4">
    <location>
        <position position="68"/>
    </location>
    <ligand>
        <name>molybdate</name>
        <dbReference type="ChEBI" id="CHEBI:36264"/>
    </ligand>
</feature>
<evidence type="ECO:0000256" key="3">
    <source>
        <dbReference type="ARBA" id="ARBA00022729"/>
    </source>
</evidence>
<dbReference type="SUPFAM" id="SSF53850">
    <property type="entry name" value="Periplasmic binding protein-like II"/>
    <property type="match status" value="1"/>
</dbReference>
<dbReference type="OrthoDB" id="9785015at2"/>
<sequence length="285" mass="30997">MGLIPLGPLRRLMMVTIVAGIMILPVREASATPPTVAAASDLQFALADAAERFRDETGLEVRLNFGSSGNFRRQIAQGAPFELYLSADEAYVLALYEEGHTQDQGVVYAIGRLAWLQRSGRDDLPDDDDPLGGVREAITAHRAGDGRPRIALANPEHAPYGVAASQALEHAGMWEDIAPLRILGENVSQAAQFALASDSRGGLVAWSLALAPTLAERSDHVLIPEDWHAPLVQRMVLIQGAGETARAFYAWLQRREARALLEEYGFRLPDPVHDEVMPADHVGEP</sequence>
<proteinExistence type="inferred from homology"/>
<dbReference type="RefSeq" id="WP_102588209.1">
    <property type="nucleotide sequence ID" value="NZ_BNAE01000003.1"/>
</dbReference>
<dbReference type="GO" id="GO:0030973">
    <property type="term" value="F:molybdate ion binding"/>
    <property type="evidence" value="ECO:0007669"/>
    <property type="project" value="InterPro"/>
</dbReference>
<dbReference type="EMBL" id="PNRG01000023">
    <property type="protein sequence ID" value="PMR79815.1"/>
    <property type="molecule type" value="Genomic_DNA"/>
</dbReference>
<evidence type="ECO:0000313" key="5">
    <source>
        <dbReference type="EMBL" id="PMR79815.1"/>
    </source>
</evidence>
<protein>
    <submittedName>
        <fullName evidence="5">Molybdate ABC transporter substrate-binding protein</fullName>
    </submittedName>
</protein>